<proteinExistence type="predicted"/>
<keyword evidence="2" id="KW-1185">Reference proteome</keyword>
<accession>A0A2T7UCK0</accession>
<sequence length="74" mass="8346">MSRFSLGASVWLRHGLVRQYLPKGTDLFVYSQKEMDAIADEVNNRSRKGLGVRSPLSVSRGLLLNSRQHATFIL</sequence>
<evidence type="ECO:0008006" key="3">
    <source>
        <dbReference type="Google" id="ProtNLM"/>
    </source>
</evidence>
<evidence type="ECO:0000313" key="1">
    <source>
        <dbReference type="EMBL" id="PVE42435.1"/>
    </source>
</evidence>
<gene>
    <name evidence="1" type="ORF">H663_011960</name>
</gene>
<protein>
    <recommendedName>
        <fullName evidence="3">Transposase</fullName>
    </recommendedName>
</protein>
<comment type="caution">
    <text evidence="1">The sequence shown here is derived from an EMBL/GenBank/DDBJ whole genome shotgun (WGS) entry which is preliminary data.</text>
</comment>
<organism evidence="1 2">
    <name type="scientific">Limnohabitans planktonicus II-D5</name>
    <dbReference type="NCBI Taxonomy" id="1293045"/>
    <lineage>
        <taxon>Bacteria</taxon>
        <taxon>Pseudomonadati</taxon>
        <taxon>Pseudomonadota</taxon>
        <taxon>Betaproteobacteria</taxon>
        <taxon>Burkholderiales</taxon>
        <taxon>Comamonadaceae</taxon>
        <taxon>Limnohabitans</taxon>
    </lineage>
</organism>
<name>A0A2T7UCK0_9BURK</name>
<dbReference type="EMBL" id="LFYT02000014">
    <property type="protein sequence ID" value="PVE42435.1"/>
    <property type="molecule type" value="Genomic_DNA"/>
</dbReference>
<reference evidence="1" key="1">
    <citation type="submission" date="2017-04" db="EMBL/GenBank/DDBJ databases">
        <title>Unexpected and diverse lifestyles within the genus Limnohabitans.</title>
        <authorList>
            <person name="Kasalicky V."/>
            <person name="Mehrshad M."/>
            <person name="Andrei S.-A."/>
            <person name="Salcher M."/>
            <person name="Kratochvilova H."/>
            <person name="Simek K."/>
            <person name="Ghai R."/>
        </authorList>
    </citation>
    <scope>NUCLEOTIDE SEQUENCE [LARGE SCALE GENOMIC DNA]</scope>
    <source>
        <strain evidence="1">II-D5</strain>
    </source>
</reference>
<dbReference type="Proteomes" id="UP000037507">
    <property type="component" value="Unassembled WGS sequence"/>
</dbReference>
<evidence type="ECO:0000313" key="2">
    <source>
        <dbReference type="Proteomes" id="UP000037507"/>
    </source>
</evidence>
<dbReference type="OrthoDB" id="9803231at2"/>
<dbReference type="AlphaFoldDB" id="A0A2T7UCK0"/>